<organism evidence="5 6">
    <name type="scientific">Lactobacillus panisapium</name>
    <dbReference type="NCBI Taxonomy" id="2012495"/>
    <lineage>
        <taxon>Bacteria</taxon>
        <taxon>Bacillati</taxon>
        <taxon>Bacillota</taxon>
        <taxon>Bacilli</taxon>
        <taxon>Lactobacillales</taxon>
        <taxon>Lactobacillaceae</taxon>
        <taxon>Lactobacillus</taxon>
    </lineage>
</organism>
<proteinExistence type="predicted"/>
<keyword evidence="1" id="KW-0805">Transcription regulation</keyword>
<dbReference type="Proteomes" id="UP000826550">
    <property type="component" value="Chromosome"/>
</dbReference>
<gene>
    <name evidence="5" type="ORF">GYM71_00370</name>
</gene>
<dbReference type="SUPFAM" id="SSF46689">
    <property type="entry name" value="Homeodomain-like"/>
    <property type="match status" value="2"/>
</dbReference>
<reference evidence="5 6" key="1">
    <citation type="submission" date="2020-01" db="EMBL/GenBank/DDBJ databases">
        <title>Vast differences in strain-level diversity in the gut microbiota of two closely related honey bee species.</title>
        <authorList>
            <person name="Ellegaard K.M."/>
            <person name="Suenami S."/>
            <person name="Miyazaki R."/>
            <person name="Engel P."/>
        </authorList>
    </citation>
    <scope>NUCLEOTIDE SEQUENCE [LARGE SCALE GENOMIC DNA]</scope>
    <source>
        <strain evidence="5 6">ESL0416</strain>
    </source>
</reference>
<evidence type="ECO:0000256" key="3">
    <source>
        <dbReference type="ARBA" id="ARBA00023163"/>
    </source>
</evidence>
<dbReference type="Pfam" id="PF12833">
    <property type="entry name" value="HTH_18"/>
    <property type="match status" value="1"/>
</dbReference>
<sequence length="278" mass="32279">MIKYEEITHAAMIPFKIFSFRAKNLDRIIAPHWHQSTEILFVKEGTLKITLQNKTYLLHKNEFVVINPNIIHSTRSLSKNWVLCIQLPLSFLKLVTNNQFDKVFIFKDINFPTEQEASERIIALFNQAIYQTENHPKNIQYFLDLYSSGLLILKELISSYSVKVNKNNADDKSISILNKAIDYININYSKSITLTDMAKFLGYSPSYCSKVIKKNLGTNFKEILDIIRLEKVVLEAQKGKRSLEQIAQETGFKTYRNLYNAFYSVYGMSPKQFLSESM</sequence>
<dbReference type="InterPro" id="IPR009057">
    <property type="entry name" value="Homeodomain-like_sf"/>
</dbReference>
<dbReference type="PANTHER" id="PTHR43280">
    <property type="entry name" value="ARAC-FAMILY TRANSCRIPTIONAL REGULATOR"/>
    <property type="match status" value="1"/>
</dbReference>
<evidence type="ECO:0000259" key="4">
    <source>
        <dbReference type="PROSITE" id="PS01124"/>
    </source>
</evidence>
<dbReference type="SMART" id="SM00342">
    <property type="entry name" value="HTH_ARAC"/>
    <property type="match status" value="1"/>
</dbReference>
<dbReference type="PROSITE" id="PS01124">
    <property type="entry name" value="HTH_ARAC_FAMILY_2"/>
    <property type="match status" value="1"/>
</dbReference>
<evidence type="ECO:0000313" key="5">
    <source>
        <dbReference type="EMBL" id="QYN51970.1"/>
    </source>
</evidence>
<feature type="domain" description="HTH araC/xylS-type" evidence="4">
    <location>
        <begin position="178"/>
        <end position="276"/>
    </location>
</feature>
<evidence type="ECO:0000313" key="6">
    <source>
        <dbReference type="Proteomes" id="UP000826550"/>
    </source>
</evidence>
<evidence type="ECO:0000256" key="2">
    <source>
        <dbReference type="ARBA" id="ARBA00023125"/>
    </source>
</evidence>
<dbReference type="RefSeq" id="WP_220220477.1">
    <property type="nucleotide sequence ID" value="NZ_CP048268.1"/>
</dbReference>
<dbReference type="CDD" id="cd02208">
    <property type="entry name" value="cupin_RmlC-like"/>
    <property type="match status" value="1"/>
</dbReference>
<dbReference type="EMBL" id="CP048268">
    <property type="protein sequence ID" value="QYN51970.1"/>
    <property type="molecule type" value="Genomic_DNA"/>
</dbReference>
<dbReference type="InterPro" id="IPR018060">
    <property type="entry name" value="HTH_AraC"/>
</dbReference>
<dbReference type="SUPFAM" id="SSF51182">
    <property type="entry name" value="RmlC-like cupins"/>
    <property type="match status" value="1"/>
</dbReference>
<dbReference type="InterPro" id="IPR003313">
    <property type="entry name" value="AraC-bd"/>
</dbReference>
<protein>
    <submittedName>
        <fullName evidence="5">AraC family transcriptional regulator</fullName>
    </submittedName>
</protein>
<dbReference type="Pfam" id="PF02311">
    <property type="entry name" value="AraC_binding"/>
    <property type="match status" value="1"/>
</dbReference>
<evidence type="ECO:0000256" key="1">
    <source>
        <dbReference type="ARBA" id="ARBA00023015"/>
    </source>
</evidence>
<keyword evidence="6" id="KW-1185">Reference proteome</keyword>
<dbReference type="Gene3D" id="2.60.120.10">
    <property type="entry name" value="Jelly Rolls"/>
    <property type="match status" value="1"/>
</dbReference>
<dbReference type="PANTHER" id="PTHR43280:SF28">
    <property type="entry name" value="HTH-TYPE TRANSCRIPTIONAL ACTIVATOR RHAS"/>
    <property type="match status" value="1"/>
</dbReference>
<keyword evidence="2" id="KW-0238">DNA-binding</keyword>
<name>A0ABX8W2R9_9LACO</name>
<accession>A0ABX8W2R9</accession>
<dbReference type="InterPro" id="IPR011051">
    <property type="entry name" value="RmlC_Cupin_sf"/>
</dbReference>
<keyword evidence="3" id="KW-0804">Transcription</keyword>
<dbReference type="Gene3D" id="1.10.10.60">
    <property type="entry name" value="Homeodomain-like"/>
    <property type="match status" value="2"/>
</dbReference>
<dbReference type="InterPro" id="IPR014710">
    <property type="entry name" value="RmlC-like_jellyroll"/>
</dbReference>